<dbReference type="GeneID" id="17277633"/>
<reference evidence="1" key="2">
    <citation type="submission" date="2024-10" db="UniProtKB">
        <authorList>
            <consortium name="EnsemblProtists"/>
        </authorList>
    </citation>
    <scope>IDENTIFICATION</scope>
</reference>
<evidence type="ECO:0000313" key="1">
    <source>
        <dbReference type="EnsemblProtists" id="EOD32361"/>
    </source>
</evidence>
<dbReference type="Proteomes" id="UP000013827">
    <property type="component" value="Unassembled WGS sequence"/>
</dbReference>
<protein>
    <submittedName>
        <fullName evidence="1">Uncharacterized protein</fullName>
    </submittedName>
</protein>
<dbReference type="HOGENOM" id="CLU_684135_0_0_1"/>
<accession>A0A0D3K9C6</accession>
<dbReference type="PaxDb" id="2903-EOD32361"/>
<dbReference type="EnsemblProtists" id="EOD32361">
    <property type="protein sequence ID" value="EOD32361"/>
    <property type="gene ID" value="EMIHUDRAFT_230887"/>
</dbReference>
<dbReference type="RefSeq" id="XP_005784790.1">
    <property type="nucleotide sequence ID" value="XM_005784733.1"/>
</dbReference>
<dbReference type="KEGG" id="ehx:EMIHUDRAFT_230887"/>
<dbReference type="eggNOG" id="ENOG502SPCW">
    <property type="taxonomic scope" value="Eukaryota"/>
</dbReference>
<organism evidence="1 2">
    <name type="scientific">Emiliania huxleyi (strain CCMP1516)</name>
    <dbReference type="NCBI Taxonomy" id="280463"/>
    <lineage>
        <taxon>Eukaryota</taxon>
        <taxon>Haptista</taxon>
        <taxon>Haptophyta</taxon>
        <taxon>Prymnesiophyceae</taxon>
        <taxon>Isochrysidales</taxon>
        <taxon>Noelaerhabdaceae</taxon>
        <taxon>Emiliania</taxon>
    </lineage>
</organism>
<name>A0A0D3K9C6_EMIH1</name>
<evidence type="ECO:0000313" key="2">
    <source>
        <dbReference type="Proteomes" id="UP000013827"/>
    </source>
</evidence>
<dbReference type="AlphaFoldDB" id="A0A0D3K9C6"/>
<proteinExistence type="predicted"/>
<reference evidence="2" key="1">
    <citation type="journal article" date="2013" name="Nature">
        <title>Pan genome of the phytoplankton Emiliania underpins its global distribution.</title>
        <authorList>
            <person name="Read B.A."/>
            <person name="Kegel J."/>
            <person name="Klute M.J."/>
            <person name="Kuo A."/>
            <person name="Lefebvre S.C."/>
            <person name="Maumus F."/>
            <person name="Mayer C."/>
            <person name="Miller J."/>
            <person name="Monier A."/>
            <person name="Salamov A."/>
            <person name="Young J."/>
            <person name="Aguilar M."/>
            <person name="Claverie J.M."/>
            <person name="Frickenhaus S."/>
            <person name="Gonzalez K."/>
            <person name="Herman E.K."/>
            <person name="Lin Y.C."/>
            <person name="Napier J."/>
            <person name="Ogata H."/>
            <person name="Sarno A.F."/>
            <person name="Shmutz J."/>
            <person name="Schroeder D."/>
            <person name="de Vargas C."/>
            <person name="Verret F."/>
            <person name="von Dassow P."/>
            <person name="Valentin K."/>
            <person name="Van de Peer Y."/>
            <person name="Wheeler G."/>
            <person name="Dacks J.B."/>
            <person name="Delwiche C.F."/>
            <person name="Dyhrman S.T."/>
            <person name="Glockner G."/>
            <person name="John U."/>
            <person name="Richards T."/>
            <person name="Worden A.Z."/>
            <person name="Zhang X."/>
            <person name="Grigoriev I.V."/>
            <person name="Allen A.E."/>
            <person name="Bidle K."/>
            <person name="Borodovsky M."/>
            <person name="Bowler C."/>
            <person name="Brownlee C."/>
            <person name="Cock J.M."/>
            <person name="Elias M."/>
            <person name="Gladyshev V.N."/>
            <person name="Groth M."/>
            <person name="Guda C."/>
            <person name="Hadaegh A."/>
            <person name="Iglesias-Rodriguez M.D."/>
            <person name="Jenkins J."/>
            <person name="Jones B.M."/>
            <person name="Lawson T."/>
            <person name="Leese F."/>
            <person name="Lindquist E."/>
            <person name="Lobanov A."/>
            <person name="Lomsadze A."/>
            <person name="Malik S.B."/>
            <person name="Marsh M.E."/>
            <person name="Mackinder L."/>
            <person name="Mock T."/>
            <person name="Mueller-Roeber B."/>
            <person name="Pagarete A."/>
            <person name="Parker M."/>
            <person name="Probert I."/>
            <person name="Quesneville H."/>
            <person name="Raines C."/>
            <person name="Rensing S.A."/>
            <person name="Riano-Pachon D.M."/>
            <person name="Richier S."/>
            <person name="Rokitta S."/>
            <person name="Shiraiwa Y."/>
            <person name="Soanes D.M."/>
            <person name="van der Giezen M."/>
            <person name="Wahlund T.M."/>
            <person name="Williams B."/>
            <person name="Wilson W."/>
            <person name="Wolfe G."/>
            <person name="Wurch L.L."/>
        </authorList>
    </citation>
    <scope>NUCLEOTIDE SEQUENCE</scope>
</reference>
<keyword evidence="2" id="KW-1185">Reference proteome</keyword>
<sequence length="425" mass="46736">MAARHLVPPWAPTYDMRLSSAAMPCNYSGFFDVPTAAQWGLADFDWSNAKLVWVNDKPMDCEALLARQAEAVKAASPSTRIFVYRNLVKALPWFGSVREKLEDPAYSGWFLHYRTSGGANFSSPECTGRKCSRLFHDQDQTPSTDIAADGRCFEECDCGRSLPCGEYLWDHRNSSLRQWLLEEYVFGPSALGHGGIDGLFLDDEWYDSPLPNPSWGPPEGFCTASPYGGPSEVHPGCVADMGLSHADVRAITAGWLQTLSQVHAAALEAGRWIYQLFRTVGAPPRAAEECAAYFRDACRADSQAQLSATLFSFSGAQSRPLPSPTDDVAAFLLTRGPYGWIGFGWVGCVSCNLTAEDPRGLCDPAGAYERPSELDADYGEPRELCAETSTSSRVFAREWSKAHVSFDCNSWKGTIESRLPLSSQR</sequence>